<accession>A0A6I9QW51</accession>
<proteinExistence type="predicted"/>
<dbReference type="GeneID" id="105041154"/>
<dbReference type="PANTHER" id="PTHR33052">
    <property type="entry name" value="DUF4228 DOMAIN PROTEIN-RELATED"/>
    <property type="match status" value="1"/>
</dbReference>
<name>A0A6I9QW51_ELAGV</name>
<evidence type="ECO:0000313" key="1">
    <source>
        <dbReference type="Proteomes" id="UP000504607"/>
    </source>
</evidence>
<dbReference type="InterPro" id="IPR025322">
    <property type="entry name" value="PADRE_dom"/>
</dbReference>
<reference evidence="2" key="1">
    <citation type="submission" date="2025-08" db="UniProtKB">
        <authorList>
            <consortium name="RefSeq"/>
        </authorList>
    </citation>
    <scope>IDENTIFICATION</scope>
</reference>
<dbReference type="RefSeq" id="XP_010916301.1">
    <property type="nucleotide sequence ID" value="XM_010917999.2"/>
</dbReference>
<keyword evidence="1" id="KW-1185">Reference proteome</keyword>
<sequence>MGNTTSCTPFAVPTGSIKVIDDNGGVQEYMHTVRAAELMVENPGQFVCDSNYLNVGCRIPGLVADEELEPHRLYFLLPMDMLYSVLTEEEKVSLSCKASKATKKGGGPKNIGRRILPVLSDFCLFPTEDKQVAERTRRVNKVGRRMSRERSWTPALDTIEEVP</sequence>
<organism evidence="1 2">
    <name type="scientific">Elaeis guineensis var. tenera</name>
    <name type="common">Oil palm</name>
    <dbReference type="NCBI Taxonomy" id="51953"/>
    <lineage>
        <taxon>Eukaryota</taxon>
        <taxon>Viridiplantae</taxon>
        <taxon>Streptophyta</taxon>
        <taxon>Embryophyta</taxon>
        <taxon>Tracheophyta</taxon>
        <taxon>Spermatophyta</taxon>
        <taxon>Magnoliopsida</taxon>
        <taxon>Liliopsida</taxon>
        <taxon>Arecaceae</taxon>
        <taxon>Arecoideae</taxon>
        <taxon>Cocoseae</taxon>
        <taxon>Elaeidinae</taxon>
        <taxon>Elaeis</taxon>
    </lineage>
</organism>
<dbReference type="KEGG" id="egu:105041154"/>
<protein>
    <submittedName>
        <fullName evidence="2">Uncharacterized protein LOC105041154</fullName>
    </submittedName>
</protein>
<dbReference type="Pfam" id="PF14009">
    <property type="entry name" value="PADRE"/>
    <property type="match status" value="1"/>
</dbReference>
<dbReference type="InParanoid" id="A0A6I9QW51"/>
<dbReference type="AlphaFoldDB" id="A0A6I9QW51"/>
<dbReference type="OrthoDB" id="771105at2759"/>
<dbReference type="Proteomes" id="UP000504607">
    <property type="component" value="Chromosome 3"/>
</dbReference>
<dbReference type="FunCoup" id="A0A6I9QW51">
    <property type="interactions" value="73"/>
</dbReference>
<gene>
    <name evidence="2" type="primary">LOC105041154</name>
</gene>
<evidence type="ECO:0000313" key="2">
    <source>
        <dbReference type="RefSeq" id="XP_010916301.1"/>
    </source>
</evidence>